<accession>A0ABV6LE01</accession>
<dbReference type="SUPFAM" id="SSF54427">
    <property type="entry name" value="NTF2-like"/>
    <property type="match status" value="1"/>
</dbReference>
<sequence length="120" mass="13328">MATEANAAPGSANDVVLQFIKALNEEDFAAARGHAADDLKFIGVLGERDGAEAYFTDMRRMKLKYDIKRVFSDGDDVCIFYDIDMGGTTIFSCGWYHVVDGKVNSIRVIFDPRPILEAKK</sequence>
<dbReference type="RefSeq" id="WP_377025445.1">
    <property type="nucleotide sequence ID" value="NZ_JBHLTS010000075.1"/>
</dbReference>
<dbReference type="InterPro" id="IPR037401">
    <property type="entry name" value="SnoaL-like"/>
</dbReference>
<keyword evidence="3" id="KW-1185">Reference proteome</keyword>
<feature type="domain" description="SnoaL-like" evidence="1">
    <location>
        <begin position="16"/>
        <end position="104"/>
    </location>
</feature>
<evidence type="ECO:0000259" key="1">
    <source>
        <dbReference type="Pfam" id="PF12680"/>
    </source>
</evidence>
<dbReference type="Gene3D" id="3.10.450.50">
    <property type="match status" value="1"/>
</dbReference>
<gene>
    <name evidence="2" type="ORF">ACFFGT_26070</name>
</gene>
<dbReference type="EMBL" id="JBHLTS010000075">
    <property type="protein sequence ID" value="MFC0517707.1"/>
    <property type="molecule type" value="Genomic_DNA"/>
</dbReference>
<reference evidence="2 3" key="1">
    <citation type="submission" date="2024-09" db="EMBL/GenBank/DDBJ databases">
        <authorList>
            <person name="Sun Q."/>
            <person name="Mori K."/>
        </authorList>
    </citation>
    <scope>NUCLEOTIDE SEQUENCE [LARGE SCALE GENOMIC DNA]</scope>
    <source>
        <strain evidence="2 3">NCAIM B.02415</strain>
    </source>
</reference>
<proteinExistence type="predicted"/>
<comment type="caution">
    <text evidence="2">The sequence shown here is derived from an EMBL/GenBank/DDBJ whole genome shotgun (WGS) entry which is preliminary data.</text>
</comment>
<dbReference type="InterPro" id="IPR032710">
    <property type="entry name" value="NTF2-like_dom_sf"/>
</dbReference>
<evidence type="ECO:0000313" key="3">
    <source>
        <dbReference type="Proteomes" id="UP001589828"/>
    </source>
</evidence>
<organism evidence="2 3">
    <name type="scientific">Mucilaginibacter angelicae</name>
    <dbReference type="NCBI Taxonomy" id="869718"/>
    <lineage>
        <taxon>Bacteria</taxon>
        <taxon>Pseudomonadati</taxon>
        <taxon>Bacteroidota</taxon>
        <taxon>Sphingobacteriia</taxon>
        <taxon>Sphingobacteriales</taxon>
        <taxon>Sphingobacteriaceae</taxon>
        <taxon>Mucilaginibacter</taxon>
    </lineage>
</organism>
<evidence type="ECO:0000313" key="2">
    <source>
        <dbReference type="EMBL" id="MFC0517707.1"/>
    </source>
</evidence>
<dbReference type="Pfam" id="PF12680">
    <property type="entry name" value="SnoaL_2"/>
    <property type="match status" value="1"/>
</dbReference>
<name>A0ABV6LE01_9SPHI</name>
<dbReference type="Proteomes" id="UP001589828">
    <property type="component" value="Unassembled WGS sequence"/>
</dbReference>
<protein>
    <submittedName>
        <fullName evidence="2">Nuclear transport factor 2 family protein</fullName>
    </submittedName>
</protein>